<dbReference type="Proteomes" id="UP000183832">
    <property type="component" value="Unassembled WGS sequence"/>
</dbReference>
<name>A0A1J1HQA7_9DIPT</name>
<proteinExistence type="predicted"/>
<reference evidence="1 2" key="1">
    <citation type="submission" date="2015-04" db="EMBL/GenBank/DDBJ databases">
        <authorList>
            <person name="Syromyatnikov M.Y."/>
            <person name="Popov V.N."/>
        </authorList>
    </citation>
    <scope>NUCLEOTIDE SEQUENCE [LARGE SCALE GENOMIC DNA]</scope>
</reference>
<organism evidence="1 2">
    <name type="scientific">Clunio marinus</name>
    <dbReference type="NCBI Taxonomy" id="568069"/>
    <lineage>
        <taxon>Eukaryota</taxon>
        <taxon>Metazoa</taxon>
        <taxon>Ecdysozoa</taxon>
        <taxon>Arthropoda</taxon>
        <taxon>Hexapoda</taxon>
        <taxon>Insecta</taxon>
        <taxon>Pterygota</taxon>
        <taxon>Neoptera</taxon>
        <taxon>Endopterygota</taxon>
        <taxon>Diptera</taxon>
        <taxon>Nematocera</taxon>
        <taxon>Chironomoidea</taxon>
        <taxon>Chironomidae</taxon>
        <taxon>Clunio</taxon>
    </lineage>
</organism>
<gene>
    <name evidence="1" type="ORF">CLUMA_CG003878</name>
</gene>
<evidence type="ECO:0000313" key="1">
    <source>
        <dbReference type="EMBL" id="CRK90163.1"/>
    </source>
</evidence>
<keyword evidence="2" id="KW-1185">Reference proteome</keyword>
<protein>
    <submittedName>
        <fullName evidence="1">CLUMA_CG003878, isoform A</fullName>
    </submittedName>
</protein>
<accession>A0A1J1HQA7</accession>
<dbReference type="EMBL" id="CVRI01000017">
    <property type="protein sequence ID" value="CRK90163.1"/>
    <property type="molecule type" value="Genomic_DNA"/>
</dbReference>
<sequence length="67" mass="7746">MFSVIEKKERQYKIELNTQYCASTQSMENSCCYSSCHPVSVDFRKWLQTTKFAGGKVYGVDSTLTYK</sequence>
<dbReference type="AlphaFoldDB" id="A0A1J1HQA7"/>
<evidence type="ECO:0000313" key="2">
    <source>
        <dbReference type="Proteomes" id="UP000183832"/>
    </source>
</evidence>